<evidence type="ECO:0000313" key="2">
    <source>
        <dbReference type="Proteomes" id="UP000886501"/>
    </source>
</evidence>
<dbReference type="Proteomes" id="UP000886501">
    <property type="component" value="Unassembled WGS sequence"/>
</dbReference>
<evidence type="ECO:0000313" key="1">
    <source>
        <dbReference type="EMBL" id="KAF9654416.1"/>
    </source>
</evidence>
<reference evidence="1" key="1">
    <citation type="submission" date="2019-10" db="EMBL/GenBank/DDBJ databases">
        <authorList>
            <consortium name="DOE Joint Genome Institute"/>
            <person name="Kuo A."/>
            <person name="Miyauchi S."/>
            <person name="Kiss E."/>
            <person name="Drula E."/>
            <person name="Kohler A."/>
            <person name="Sanchez-Garcia M."/>
            <person name="Andreopoulos B."/>
            <person name="Barry K.W."/>
            <person name="Bonito G."/>
            <person name="Buee M."/>
            <person name="Carver A."/>
            <person name="Chen C."/>
            <person name="Cichocki N."/>
            <person name="Clum A."/>
            <person name="Culley D."/>
            <person name="Crous P.W."/>
            <person name="Fauchery L."/>
            <person name="Girlanda M."/>
            <person name="Hayes R."/>
            <person name="Keri Z."/>
            <person name="Labutti K."/>
            <person name="Lipzen A."/>
            <person name="Lombard V."/>
            <person name="Magnuson J."/>
            <person name="Maillard F."/>
            <person name="Morin E."/>
            <person name="Murat C."/>
            <person name="Nolan M."/>
            <person name="Ohm R."/>
            <person name="Pangilinan J."/>
            <person name="Pereira M."/>
            <person name="Perotto S."/>
            <person name="Peter M."/>
            <person name="Riley R."/>
            <person name="Sitrit Y."/>
            <person name="Stielow B."/>
            <person name="Szollosi G."/>
            <person name="Zifcakova L."/>
            <person name="Stursova M."/>
            <person name="Spatafora J.W."/>
            <person name="Tedersoo L."/>
            <person name="Vaario L.-M."/>
            <person name="Yamada A."/>
            <person name="Yan M."/>
            <person name="Wang P."/>
            <person name="Xu J."/>
            <person name="Bruns T."/>
            <person name="Baldrian P."/>
            <person name="Vilgalys R."/>
            <person name="Henrissat B."/>
            <person name="Grigoriev I.V."/>
            <person name="Hibbett D."/>
            <person name="Nagy L.G."/>
            <person name="Martin F.M."/>
        </authorList>
    </citation>
    <scope>NUCLEOTIDE SEQUENCE</scope>
    <source>
        <strain evidence="1">P2</strain>
    </source>
</reference>
<sequence>MVGRYATPEADVTITHHLPPPEDDSTQDVSMSFVIPPQADASNLLDQNYDDFFSGPGFVTLSTPVLPRHLTDTRQFVRKVTGIIQIPAVVPGPIPGQTLPTNSTTELELPDDRTELQETHIQPHPSLLSPPTEPFMSPDPATAASMAGMTSIMDPGSSRPSDATPKSDLDANFRDGPKSYTALPMASIITTEASDIQPTIESISTSPPSRHSTNPQNAQISRQPPITAARNNYKGPARSRGNTNVKSNQATSKPRGGDGLDCETTTCVSCVQLCQPSGV</sequence>
<dbReference type="EMBL" id="MU117961">
    <property type="protein sequence ID" value="KAF9654416.1"/>
    <property type="molecule type" value="Genomic_DNA"/>
</dbReference>
<keyword evidence="2" id="KW-1185">Reference proteome</keyword>
<proteinExistence type="predicted"/>
<name>A0ACB6ZY81_THEGA</name>
<protein>
    <submittedName>
        <fullName evidence="1">Uncharacterized protein</fullName>
    </submittedName>
</protein>
<reference evidence="1" key="2">
    <citation type="journal article" date="2020" name="Nat. Commun.">
        <title>Large-scale genome sequencing of mycorrhizal fungi provides insights into the early evolution of symbiotic traits.</title>
        <authorList>
            <person name="Miyauchi S."/>
            <person name="Kiss E."/>
            <person name="Kuo A."/>
            <person name="Drula E."/>
            <person name="Kohler A."/>
            <person name="Sanchez-Garcia M."/>
            <person name="Morin E."/>
            <person name="Andreopoulos B."/>
            <person name="Barry K.W."/>
            <person name="Bonito G."/>
            <person name="Buee M."/>
            <person name="Carver A."/>
            <person name="Chen C."/>
            <person name="Cichocki N."/>
            <person name="Clum A."/>
            <person name="Culley D."/>
            <person name="Crous P.W."/>
            <person name="Fauchery L."/>
            <person name="Girlanda M."/>
            <person name="Hayes R.D."/>
            <person name="Keri Z."/>
            <person name="LaButti K."/>
            <person name="Lipzen A."/>
            <person name="Lombard V."/>
            <person name="Magnuson J."/>
            <person name="Maillard F."/>
            <person name="Murat C."/>
            <person name="Nolan M."/>
            <person name="Ohm R.A."/>
            <person name="Pangilinan J."/>
            <person name="Pereira M.F."/>
            <person name="Perotto S."/>
            <person name="Peter M."/>
            <person name="Pfister S."/>
            <person name="Riley R."/>
            <person name="Sitrit Y."/>
            <person name="Stielow J.B."/>
            <person name="Szollosi G."/>
            <person name="Zifcakova L."/>
            <person name="Stursova M."/>
            <person name="Spatafora J.W."/>
            <person name="Tedersoo L."/>
            <person name="Vaario L.M."/>
            <person name="Yamada A."/>
            <person name="Yan M."/>
            <person name="Wang P."/>
            <person name="Xu J."/>
            <person name="Bruns T."/>
            <person name="Baldrian P."/>
            <person name="Vilgalys R."/>
            <person name="Dunand C."/>
            <person name="Henrissat B."/>
            <person name="Grigoriev I.V."/>
            <person name="Hibbett D."/>
            <person name="Nagy L.G."/>
            <person name="Martin F.M."/>
        </authorList>
    </citation>
    <scope>NUCLEOTIDE SEQUENCE</scope>
    <source>
        <strain evidence="1">P2</strain>
    </source>
</reference>
<organism evidence="1 2">
    <name type="scientific">Thelephora ganbajun</name>
    <name type="common">Ganba fungus</name>
    <dbReference type="NCBI Taxonomy" id="370292"/>
    <lineage>
        <taxon>Eukaryota</taxon>
        <taxon>Fungi</taxon>
        <taxon>Dikarya</taxon>
        <taxon>Basidiomycota</taxon>
        <taxon>Agaricomycotina</taxon>
        <taxon>Agaricomycetes</taxon>
        <taxon>Thelephorales</taxon>
        <taxon>Thelephoraceae</taxon>
        <taxon>Thelephora</taxon>
    </lineage>
</organism>
<accession>A0ACB6ZY81</accession>
<gene>
    <name evidence="1" type="ORF">BDM02DRAFT_3106804</name>
</gene>
<comment type="caution">
    <text evidence="1">The sequence shown here is derived from an EMBL/GenBank/DDBJ whole genome shotgun (WGS) entry which is preliminary data.</text>
</comment>